<comment type="caution">
    <text evidence="2">The sequence shown here is derived from an EMBL/GenBank/DDBJ whole genome shotgun (WGS) entry which is preliminary data.</text>
</comment>
<dbReference type="EMBL" id="SKBQ01000005">
    <property type="protein sequence ID" value="TPX10044.1"/>
    <property type="molecule type" value="Genomic_DNA"/>
</dbReference>
<feature type="region of interest" description="Disordered" evidence="1">
    <location>
        <begin position="390"/>
        <end position="413"/>
    </location>
</feature>
<dbReference type="InParanoid" id="A0A507AU76"/>
<feature type="region of interest" description="Disordered" evidence="1">
    <location>
        <begin position="1"/>
        <end position="302"/>
    </location>
</feature>
<evidence type="ECO:0000256" key="1">
    <source>
        <dbReference type="SAM" id="MobiDB-lite"/>
    </source>
</evidence>
<feature type="compositionally biased region" description="Basic residues" evidence="1">
    <location>
        <begin position="1"/>
        <end position="12"/>
    </location>
</feature>
<feature type="compositionally biased region" description="Polar residues" evidence="1">
    <location>
        <begin position="114"/>
        <end position="129"/>
    </location>
</feature>
<organism evidence="2 3">
    <name type="scientific">Thyridium curvatum</name>
    <dbReference type="NCBI Taxonomy" id="1093900"/>
    <lineage>
        <taxon>Eukaryota</taxon>
        <taxon>Fungi</taxon>
        <taxon>Dikarya</taxon>
        <taxon>Ascomycota</taxon>
        <taxon>Pezizomycotina</taxon>
        <taxon>Sordariomycetes</taxon>
        <taxon>Sordariomycetidae</taxon>
        <taxon>Thyridiales</taxon>
        <taxon>Thyridiaceae</taxon>
        <taxon>Thyridium</taxon>
    </lineage>
</organism>
<dbReference type="Proteomes" id="UP000319257">
    <property type="component" value="Unassembled WGS sequence"/>
</dbReference>
<accession>A0A507AU76</accession>
<evidence type="ECO:0000313" key="3">
    <source>
        <dbReference type="Proteomes" id="UP000319257"/>
    </source>
</evidence>
<gene>
    <name evidence="2" type="ORF">E0L32_001241</name>
</gene>
<evidence type="ECO:0000313" key="2">
    <source>
        <dbReference type="EMBL" id="TPX10044.1"/>
    </source>
</evidence>
<proteinExistence type="predicted"/>
<feature type="compositionally biased region" description="Basic and acidic residues" evidence="1">
    <location>
        <begin position="399"/>
        <end position="410"/>
    </location>
</feature>
<reference evidence="2 3" key="1">
    <citation type="submission" date="2019-06" db="EMBL/GenBank/DDBJ databases">
        <title>Draft genome sequence of the filamentous fungus Phialemoniopsis curvata isolated from diesel fuel.</title>
        <authorList>
            <person name="Varaljay V.A."/>
            <person name="Lyon W.J."/>
            <person name="Crouch A.L."/>
            <person name="Drake C.E."/>
            <person name="Hollomon J.M."/>
            <person name="Nadeau L.J."/>
            <person name="Nunn H.S."/>
            <person name="Stevenson B.S."/>
            <person name="Bojanowski C.L."/>
            <person name="Crookes-Goodson W.J."/>
        </authorList>
    </citation>
    <scope>NUCLEOTIDE SEQUENCE [LARGE SCALE GENOMIC DNA]</scope>
    <source>
        <strain evidence="2 3">D216</strain>
    </source>
</reference>
<dbReference type="AlphaFoldDB" id="A0A507AU76"/>
<dbReference type="GeneID" id="41968688"/>
<protein>
    <submittedName>
        <fullName evidence="2">Uncharacterized protein</fullName>
    </submittedName>
</protein>
<feature type="region of interest" description="Disordered" evidence="1">
    <location>
        <begin position="568"/>
        <end position="602"/>
    </location>
</feature>
<feature type="compositionally biased region" description="Acidic residues" evidence="1">
    <location>
        <begin position="579"/>
        <end position="589"/>
    </location>
</feature>
<dbReference type="OrthoDB" id="4160836at2759"/>
<name>A0A507AU76_9PEZI</name>
<keyword evidence="3" id="KW-1185">Reference proteome</keyword>
<dbReference type="STRING" id="1093900.A0A507AU76"/>
<feature type="compositionally biased region" description="Low complexity" evidence="1">
    <location>
        <begin position="25"/>
        <end position="42"/>
    </location>
</feature>
<sequence length="699" mass="76184">METSAPKRRRTSPRTSLPIHPGAPPQQQQQSQSQQTQAESTTPPDPPPPTRSNRPSFASPTKSSLARHNPEILQRRRPTSRGGSGSTGTAPQPGASRPTSRHSDVDAMADAQLGQRSEGTAAGPSSSAAYNPRSAPADASRRSPTRRIGGALADQPKRTPTRPKPRPLPPPGPEEAEDLFNPFAGRGLRRSGGLGVLPTESQPEPELPPTPEHPDPEITTPPSGIHNTPSKRPRRSMALNVPRSSPLKQPPSKLRNVARRASPQSEPQPLRRRSARLNGPQPPEPHPGRGVPPVEPDPKKRKIRDALLAEVAGLEADLALASAENERIANLRQVRAEISAPTNRDEILGVLRRHVLSKKEQKVQPPASTDWLRAALNPIAFLPFSKPSTSLPTLFPTEQDNKDDEKDPISHHPIPMTAEEELPYLQAFTPLSFKSTLAMLPSPADDPDAPPLQRHSIFVSSSSPPGVFAARVDMTVNTKTHAITDLAVPKLDPAAMAELNPLVERVLSSRRDFAPQSGLARNVSVLTWAMGEWLRVALRRARFWVLLGRELGTKEAFAETVARIRNRPKRKRRRKAADHDDDDDADAAGEGEQRQLDASAEVSTEDILPHLGRMSMDIDLPNEEACAMRVQWRVEFDWSGDAQSKVGVLLGVPGKWHKADDRGRLGRIPKIFNDLVQDEGDQIDAVRTVAALLAGDAPA</sequence>
<dbReference type="RefSeq" id="XP_030991755.1">
    <property type="nucleotide sequence ID" value="XM_031135287.1"/>
</dbReference>